<accession>A0A0A1U1A9</accession>
<gene>
    <name evidence="3" type="ORF">EIN_273420</name>
</gene>
<dbReference type="Gene3D" id="1.10.506.10">
    <property type="entry name" value="GTPase Activation - p120gap, domain 1"/>
    <property type="match status" value="2"/>
</dbReference>
<keyword evidence="1" id="KW-0343">GTPase activation</keyword>
<dbReference type="CDD" id="cd04519">
    <property type="entry name" value="RasGAP"/>
    <property type="match status" value="1"/>
</dbReference>
<reference evidence="3 4" key="1">
    <citation type="submission" date="2012-10" db="EMBL/GenBank/DDBJ databases">
        <authorList>
            <person name="Zafar N."/>
            <person name="Inman J."/>
            <person name="Hall N."/>
            <person name="Lorenzi H."/>
            <person name="Caler E."/>
        </authorList>
    </citation>
    <scope>NUCLEOTIDE SEQUENCE [LARGE SCALE GENOMIC DNA]</scope>
    <source>
        <strain evidence="3 4">IP1</strain>
    </source>
</reference>
<dbReference type="InterPro" id="IPR039360">
    <property type="entry name" value="Ras_GTPase"/>
</dbReference>
<proteinExistence type="predicted"/>
<organism evidence="3 4">
    <name type="scientific">Entamoeba invadens IP1</name>
    <dbReference type="NCBI Taxonomy" id="370355"/>
    <lineage>
        <taxon>Eukaryota</taxon>
        <taxon>Amoebozoa</taxon>
        <taxon>Evosea</taxon>
        <taxon>Archamoebae</taxon>
        <taxon>Mastigamoebida</taxon>
        <taxon>Entamoebidae</taxon>
        <taxon>Entamoeba</taxon>
    </lineage>
</organism>
<evidence type="ECO:0000256" key="1">
    <source>
        <dbReference type="ARBA" id="ARBA00022468"/>
    </source>
</evidence>
<evidence type="ECO:0000259" key="2">
    <source>
        <dbReference type="PROSITE" id="PS50018"/>
    </source>
</evidence>
<name>A0A0A1U1A9_ENTIV</name>
<sequence>MNTPKLLTTVLSPPFTVLDGILDFALKNKDTKMADYVYKTLTITNRLEVYIQKCVSDEIQGTLSEQTAFRLNSKTTRLMNIIYLNQGIGFLYHCLTPLFNEILEKKIKLKPLRLCKNGDPDLVTCARLVNLTFQKTFSNIENCPIIVRRVLRKVYDELSLKFPQSKTSWVCLGAFIFLRYICPAIIQPLEWGLAYEPPTDMADTYMQISVVMQKVANVKHSDVDDPVGRLTDMLVESKKMEYFNFVTELASVPYETKVEEYTTTTQQFNFYLGHLQHYYREHSKEIMVHMSQHDQVQFVMFEQMNFNGGDVEVTFPRIVLTEREKYFQSIKSERVLEELIQRITQGKSITAWDLKYLQHCCELERAVSGECTKDLVNARFNSYFPGIVTSSNMLIYHDDYSQ</sequence>
<feature type="domain" description="Ras-GAP" evidence="2">
    <location>
        <begin position="29"/>
        <end position="217"/>
    </location>
</feature>
<dbReference type="AlphaFoldDB" id="A0A0A1U1A9"/>
<dbReference type="OrthoDB" id="26630at2759"/>
<dbReference type="VEuPathDB" id="AmoebaDB:EIN_273420"/>
<dbReference type="KEGG" id="eiv:EIN_273420"/>
<dbReference type="Proteomes" id="UP000014680">
    <property type="component" value="Unassembled WGS sequence"/>
</dbReference>
<dbReference type="OMA" id="HRCISEE"/>
<evidence type="ECO:0000313" key="3">
    <source>
        <dbReference type="EMBL" id="ELP87815.1"/>
    </source>
</evidence>
<dbReference type="InterPro" id="IPR001936">
    <property type="entry name" value="RasGAP_dom"/>
</dbReference>
<dbReference type="SMART" id="SM00323">
    <property type="entry name" value="RasGAP"/>
    <property type="match status" value="1"/>
</dbReference>
<dbReference type="EMBL" id="KB206783">
    <property type="protein sequence ID" value="ELP87815.1"/>
    <property type="molecule type" value="Genomic_DNA"/>
</dbReference>
<dbReference type="PROSITE" id="PS50018">
    <property type="entry name" value="RAS_GTPASE_ACTIV_2"/>
    <property type="match status" value="1"/>
</dbReference>
<dbReference type="InterPro" id="IPR008936">
    <property type="entry name" value="Rho_GTPase_activation_prot"/>
</dbReference>
<dbReference type="PANTHER" id="PTHR10194">
    <property type="entry name" value="RAS GTPASE-ACTIVATING PROTEINS"/>
    <property type="match status" value="1"/>
</dbReference>
<dbReference type="GO" id="GO:0005096">
    <property type="term" value="F:GTPase activator activity"/>
    <property type="evidence" value="ECO:0007669"/>
    <property type="project" value="UniProtKB-KW"/>
</dbReference>
<dbReference type="SUPFAM" id="SSF48350">
    <property type="entry name" value="GTPase activation domain, GAP"/>
    <property type="match status" value="1"/>
</dbReference>
<evidence type="ECO:0000313" key="4">
    <source>
        <dbReference type="Proteomes" id="UP000014680"/>
    </source>
</evidence>
<protein>
    <recommendedName>
        <fullName evidence="2">Ras-GAP domain-containing protein</fullName>
    </recommendedName>
</protein>
<dbReference type="GeneID" id="14886915"/>
<dbReference type="Pfam" id="PF00616">
    <property type="entry name" value="RasGAP"/>
    <property type="match status" value="1"/>
</dbReference>
<dbReference type="RefSeq" id="XP_004254586.1">
    <property type="nucleotide sequence ID" value="XM_004254538.1"/>
</dbReference>
<keyword evidence="4" id="KW-1185">Reference proteome</keyword>